<dbReference type="Pfam" id="PF03730">
    <property type="entry name" value="Ku_C"/>
    <property type="match status" value="1"/>
</dbReference>
<proteinExistence type="predicted"/>
<feature type="compositionally biased region" description="Basic and acidic residues" evidence="1">
    <location>
        <begin position="90"/>
        <end position="104"/>
    </location>
</feature>
<dbReference type="GO" id="GO:0003678">
    <property type="term" value="F:DNA helicase activity"/>
    <property type="evidence" value="ECO:0007669"/>
    <property type="project" value="InterPro"/>
</dbReference>
<evidence type="ECO:0000313" key="3">
    <source>
        <dbReference type="Ensembl" id="ENSCCNP00000000379.1"/>
    </source>
</evidence>
<reference evidence="3" key="1">
    <citation type="submission" date="2023-09" db="UniProtKB">
        <authorList>
            <consortium name="Ensembl"/>
        </authorList>
    </citation>
    <scope>IDENTIFICATION</scope>
</reference>
<feature type="domain" description="SAP" evidence="2">
    <location>
        <begin position="119"/>
        <end position="153"/>
    </location>
</feature>
<dbReference type="GO" id="GO:0003677">
    <property type="term" value="F:DNA binding"/>
    <property type="evidence" value="ECO:0007669"/>
    <property type="project" value="InterPro"/>
</dbReference>
<dbReference type="InterPro" id="IPR036361">
    <property type="entry name" value="SAP_dom_sf"/>
</dbReference>
<dbReference type="Gene3D" id="1.10.720.30">
    <property type="entry name" value="SAP domain"/>
    <property type="match status" value="1"/>
</dbReference>
<dbReference type="SMART" id="SM00513">
    <property type="entry name" value="SAP"/>
    <property type="match status" value="1"/>
</dbReference>
<dbReference type="InterPro" id="IPR003034">
    <property type="entry name" value="SAP_dom"/>
</dbReference>
<name>A0A8C0VYL9_CASCN</name>
<dbReference type="Pfam" id="PF02037">
    <property type="entry name" value="SAP"/>
    <property type="match status" value="1"/>
</dbReference>
<dbReference type="Ensembl" id="ENSCCNT00000000494.1">
    <property type="protein sequence ID" value="ENSCCNP00000000379.1"/>
    <property type="gene ID" value="ENSCCNG00000000453.1"/>
</dbReference>
<protein>
    <recommendedName>
        <fullName evidence="2">SAP domain-containing protein</fullName>
    </recommendedName>
</protein>
<feature type="region of interest" description="Disordered" evidence="1">
    <location>
        <begin position="81"/>
        <end position="104"/>
    </location>
</feature>
<dbReference type="FunFam" id="1.10.720.30:FF:000007">
    <property type="entry name" value="X-ray repair cross complementing 6"/>
    <property type="match status" value="1"/>
</dbReference>
<dbReference type="InterPro" id="IPR005160">
    <property type="entry name" value="Ku_C"/>
</dbReference>
<evidence type="ECO:0000259" key="2">
    <source>
        <dbReference type="PROSITE" id="PS50800"/>
    </source>
</evidence>
<dbReference type="SUPFAM" id="SSF68906">
    <property type="entry name" value="SAP domain"/>
    <property type="match status" value="1"/>
</dbReference>
<accession>A0A8C0VYL9</accession>
<dbReference type="GO" id="GO:0006303">
    <property type="term" value="P:double-strand break repair via nonhomologous end joining"/>
    <property type="evidence" value="ECO:0007669"/>
    <property type="project" value="InterPro"/>
</dbReference>
<dbReference type="AlphaFoldDB" id="A0A8C0VYL9"/>
<organism evidence="3">
    <name type="scientific">Castor canadensis</name>
    <name type="common">American beaver</name>
    <dbReference type="NCBI Taxonomy" id="51338"/>
    <lineage>
        <taxon>Eukaryota</taxon>
        <taxon>Metazoa</taxon>
        <taxon>Chordata</taxon>
        <taxon>Craniata</taxon>
        <taxon>Vertebrata</taxon>
        <taxon>Euteleostomi</taxon>
        <taxon>Mammalia</taxon>
        <taxon>Eutheria</taxon>
        <taxon>Euarchontoglires</taxon>
        <taxon>Glires</taxon>
        <taxon>Rodentia</taxon>
        <taxon>Castorimorpha</taxon>
        <taxon>Castoridae</taxon>
        <taxon>Castor</taxon>
    </lineage>
</organism>
<evidence type="ECO:0000256" key="1">
    <source>
        <dbReference type="SAM" id="MobiDB-lite"/>
    </source>
</evidence>
<sequence length="156" mass="17502">MFSVVRSAAQQALPPAFSLQLLGAPLCFPQNWNWTTPAVLITYLSTFRCFDFLVPKVEAMNRRLGSLVDEFKELVYPPDYNPMGKVTKRKQGDEGSGSKRPKVELSEEELKAHIVRGTLGKLTVATLKEACRAYGLKCGLKKQELLDALTKHFQQD</sequence>
<dbReference type="PROSITE" id="PS50800">
    <property type="entry name" value="SAP"/>
    <property type="match status" value="1"/>
</dbReference>